<gene>
    <name evidence="9" type="primary">ga08990</name>
    <name evidence="9" type="ORF">PR202_ga08990</name>
</gene>
<dbReference type="PANTHER" id="PTHR48017">
    <property type="entry name" value="OS05G0424000 PROTEIN-RELATED"/>
    <property type="match status" value="1"/>
</dbReference>
<keyword evidence="6 7" id="KW-0472">Membrane</keyword>
<comment type="subcellular location">
    <subcellularLocation>
        <location evidence="1">Membrane</location>
    </subcellularLocation>
</comment>
<dbReference type="GO" id="GO:0006865">
    <property type="term" value="P:amino acid transport"/>
    <property type="evidence" value="ECO:0007669"/>
    <property type="project" value="UniProtKB-KW"/>
</dbReference>
<evidence type="ECO:0000256" key="1">
    <source>
        <dbReference type="ARBA" id="ARBA00004370"/>
    </source>
</evidence>
<feature type="transmembrane region" description="Helical" evidence="7">
    <location>
        <begin position="85"/>
        <end position="107"/>
    </location>
</feature>
<proteinExistence type="predicted"/>
<dbReference type="GO" id="GO:0016020">
    <property type="term" value="C:membrane"/>
    <property type="evidence" value="ECO:0007669"/>
    <property type="project" value="UniProtKB-SubCell"/>
</dbReference>
<reference evidence="9" key="2">
    <citation type="submission" date="2021-12" db="EMBL/GenBank/DDBJ databases">
        <title>Resequencing data analysis of finger millet.</title>
        <authorList>
            <person name="Hatakeyama M."/>
            <person name="Aluri S."/>
            <person name="Balachadran M.T."/>
            <person name="Sivarajan S.R."/>
            <person name="Poveda L."/>
            <person name="Shimizu-Inatsugi R."/>
            <person name="Schlapbach R."/>
            <person name="Sreeman S.M."/>
            <person name="Shimizu K.K."/>
        </authorList>
    </citation>
    <scope>NUCLEOTIDE SEQUENCE</scope>
</reference>
<evidence type="ECO:0000256" key="7">
    <source>
        <dbReference type="SAM" id="Phobius"/>
    </source>
</evidence>
<keyword evidence="4" id="KW-0029">Amino-acid transport</keyword>
<feature type="domain" description="Amino acid transporter transmembrane" evidence="8">
    <location>
        <begin position="49"/>
        <end position="428"/>
    </location>
</feature>
<feature type="transmembrane region" description="Helical" evidence="7">
    <location>
        <begin position="178"/>
        <end position="196"/>
    </location>
</feature>
<reference evidence="9" key="1">
    <citation type="journal article" date="2018" name="DNA Res.">
        <title>Multiple hybrid de novo genome assembly of finger millet, an orphan allotetraploid crop.</title>
        <authorList>
            <person name="Hatakeyama M."/>
            <person name="Aluri S."/>
            <person name="Balachadran M.T."/>
            <person name="Sivarajan S.R."/>
            <person name="Patrignani A."/>
            <person name="Gruter S."/>
            <person name="Poveda L."/>
            <person name="Shimizu-Inatsugi R."/>
            <person name="Baeten J."/>
            <person name="Francoijs K.J."/>
            <person name="Nataraja K.N."/>
            <person name="Reddy Y.A.N."/>
            <person name="Phadnis S."/>
            <person name="Ravikumar R.L."/>
            <person name="Schlapbach R."/>
            <person name="Sreeman S.M."/>
            <person name="Shimizu K.K."/>
        </authorList>
    </citation>
    <scope>NUCLEOTIDE SEQUENCE</scope>
</reference>
<evidence type="ECO:0000256" key="4">
    <source>
        <dbReference type="ARBA" id="ARBA00022970"/>
    </source>
</evidence>
<evidence type="ECO:0000313" key="9">
    <source>
        <dbReference type="EMBL" id="GJM92513.1"/>
    </source>
</evidence>
<evidence type="ECO:0000259" key="8">
    <source>
        <dbReference type="Pfam" id="PF01490"/>
    </source>
</evidence>
<feature type="transmembrane region" description="Helical" evidence="7">
    <location>
        <begin position="344"/>
        <end position="364"/>
    </location>
</feature>
<feature type="transmembrane region" description="Helical" evidence="7">
    <location>
        <begin position="258"/>
        <end position="282"/>
    </location>
</feature>
<organism evidence="9 10">
    <name type="scientific">Eleusine coracana subsp. coracana</name>
    <dbReference type="NCBI Taxonomy" id="191504"/>
    <lineage>
        <taxon>Eukaryota</taxon>
        <taxon>Viridiplantae</taxon>
        <taxon>Streptophyta</taxon>
        <taxon>Embryophyta</taxon>
        <taxon>Tracheophyta</taxon>
        <taxon>Spermatophyta</taxon>
        <taxon>Magnoliopsida</taxon>
        <taxon>Liliopsida</taxon>
        <taxon>Poales</taxon>
        <taxon>Poaceae</taxon>
        <taxon>PACMAD clade</taxon>
        <taxon>Chloridoideae</taxon>
        <taxon>Cynodonteae</taxon>
        <taxon>Eleusininae</taxon>
        <taxon>Eleusine</taxon>
    </lineage>
</organism>
<evidence type="ECO:0000256" key="3">
    <source>
        <dbReference type="ARBA" id="ARBA00022692"/>
    </source>
</evidence>
<dbReference type="Proteomes" id="UP001054889">
    <property type="component" value="Unassembled WGS sequence"/>
</dbReference>
<protein>
    <recommendedName>
        <fullName evidence="8">Amino acid transporter transmembrane domain-containing protein</fullName>
    </recommendedName>
</protein>
<feature type="transmembrane region" description="Helical" evidence="7">
    <location>
        <begin position="412"/>
        <end position="433"/>
    </location>
</feature>
<keyword evidence="2" id="KW-0813">Transport</keyword>
<feature type="transmembrane region" description="Helical" evidence="7">
    <location>
        <begin position="304"/>
        <end position="328"/>
    </location>
</feature>
<comment type="caution">
    <text evidence="9">The sequence shown here is derived from an EMBL/GenBank/DDBJ whole genome shotgun (WGS) entry which is preliminary data.</text>
</comment>
<keyword evidence="5 7" id="KW-1133">Transmembrane helix</keyword>
<keyword evidence="3 7" id="KW-0812">Transmembrane</keyword>
<dbReference type="AlphaFoldDB" id="A0AAV5C419"/>
<feature type="transmembrane region" description="Helical" evidence="7">
    <location>
        <begin position="370"/>
        <end position="391"/>
    </location>
</feature>
<evidence type="ECO:0000256" key="5">
    <source>
        <dbReference type="ARBA" id="ARBA00022989"/>
    </source>
</evidence>
<dbReference type="Pfam" id="PF01490">
    <property type="entry name" value="Aa_trans"/>
    <property type="match status" value="1"/>
</dbReference>
<dbReference type="InterPro" id="IPR013057">
    <property type="entry name" value="AA_transpt_TM"/>
</dbReference>
<feature type="transmembrane region" description="Helical" evidence="7">
    <location>
        <begin position="144"/>
        <end position="166"/>
    </location>
</feature>
<sequence length="476" mass="53076">MVREQGDEAMVADGKEDEVGVMGIGAAADGGDEHHGGGGGFSMKSFLWHGGSVWDAWFSCASNQVAQVLLTLPYSFSQLGMLSGILLQIFYGFLGSWTAYLISVLYVEYRSRKEKEGVSFKNHVIQWFEVLDGLLGPYWKAAGLAFNCTFLLFGSVIQLIACASNIYYINDRLDKRTWTYIFGACCATTVFIPSFHNYRIWSFLGLGMTTYTAWYLAIAALINGQVSAIPTHQFPIHFLHALFGEIMHAMWKPAKFKYIYLMATLYVFTLTLPSAAAMYWAFGDELLNHSNAFSLLPKNAWRDAAVILMLIHQFITFGFACTPLYFVWEKVIGMHDTKSIFKRALARLPIVVPIWFLAIIFPFFGPINSAVGALLVSFTVYIIPALAHILVYRTASARNNAAEKPPFFLPSWTGMFLVNLFIVVWVLVVGFGLGGWASMVNFVKQIDTFGLFAKCYQCPKPPVPVAAQSPAPLPHH</sequence>
<dbReference type="EMBL" id="BQKI01000004">
    <property type="protein sequence ID" value="GJM92513.1"/>
    <property type="molecule type" value="Genomic_DNA"/>
</dbReference>
<keyword evidence="10" id="KW-1185">Reference proteome</keyword>
<evidence type="ECO:0000313" key="10">
    <source>
        <dbReference type="Proteomes" id="UP001054889"/>
    </source>
</evidence>
<accession>A0AAV5C419</accession>
<feature type="transmembrane region" description="Helical" evidence="7">
    <location>
        <begin position="203"/>
        <end position="222"/>
    </location>
</feature>
<evidence type="ECO:0000256" key="6">
    <source>
        <dbReference type="ARBA" id="ARBA00023136"/>
    </source>
</evidence>
<evidence type="ECO:0000256" key="2">
    <source>
        <dbReference type="ARBA" id="ARBA00022448"/>
    </source>
</evidence>
<name>A0AAV5C419_ELECO</name>